<dbReference type="InterPro" id="IPR023159">
    <property type="entry name" value="SO1590-like_sf"/>
</dbReference>
<proteinExistence type="predicted"/>
<comment type="caution">
    <text evidence="2">The sequence shown here is derived from an EMBL/GenBank/DDBJ whole genome shotgun (WGS) entry which is preliminary data.</text>
</comment>
<dbReference type="SUPFAM" id="SSF159238">
    <property type="entry name" value="SO1590-like"/>
    <property type="match status" value="1"/>
</dbReference>
<evidence type="ECO:0000313" key="3">
    <source>
        <dbReference type="Proteomes" id="UP000638648"/>
    </source>
</evidence>
<dbReference type="RefSeq" id="WP_192755741.1">
    <property type="nucleotide sequence ID" value="NZ_BAABJL010000084.1"/>
</dbReference>
<feature type="compositionally biased region" description="Polar residues" evidence="1">
    <location>
        <begin position="1"/>
        <end position="20"/>
    </location>
</feature>
<feature type="region of interest" description="Disordered" evidence="1">
    <location>
        <begin position="1"/>
        <end position="45"/>
    </location>
</feature>
<dbReference type="Pfam" id="PF11528">
    <property type="entry name" value="DUF3224"/>
    <property type="match status" value="1"/>
</dbReference>
<dbReference type="Proteomes" id="UP000638648">
    <property type="component" value="Unassembled WGS sequence"/>
</dbReference>
<keyword evidence="3" id="KW-1185">Reference proteome</keyword>
<evidence type="ECO:0000313" key="2">
    <source>
        <dbReference type="EMBL" id="MBE1612753.1"/>
    </source>
</evidence>
<evidence type="ECO:0000256" key="1">
    <source>
        <dbReference type="SAM" id="MobiDB-lite"/>
    </source>
</evidence>
<name>A0A927RQY4_9ACTN</name>
<organism evidence="2 3">
    <name type="scientific">Actinopolymorpha pittospori</name>
    <dbReference type="NCBI Taxonomy" id="648752"/>
    <lineage>
        <taxon>Bacteria</taxon>
        <taxon>Bacillati</taxon>
        <taxon>Actinomycetota</taxon>
        <taxon>Actinomycetes</taxon>
        <taxon>Propionibacteriales</taxon>
        <taxon>Actinopolymorphaceae</taxon>
        <taxon>Actinopolymorpha</taxon>
    </lineage>
</organism>
<dbReference type="AlphaFoldDB" id="A0A927RQY4"/>
<protein>
    <recommendedName>
        <fullName evidence="4">DUF3224 domain-containing protein</fullName>
    </recommendedName>
</protein>
<dbReference type="EMBL" id="JADBEM010000001">
    <property type="protein sequence ID" value="MBE1612753.1"/>
    <property type="molecule type" value="Genomic_DNA"/>
</dbReference>
<sequence>MSTNATNPTNSNDEASTDQATAGGIFTTLSWEEPQPGEDDKGPRVAHAHTTTRFEGVIAGTSDAHYVLFYGGGTEGWGDGHYHGYEQVTGTVDGRSGTFVLAHDGGFSGTTVKATWTVVPGSATDGLTGLRGHGGFTAGQSEGGTPYTFVHEFDGQ</sequence>
<accession>A0A927RQY4</accession>
<dbReference type="InterPro" id="IPR021607">
    <property type="entry name" value="DUF3224"/>
</dbReference>
<evidence type="ECO:0008006" key="4">
    <source>
        <dbReference type="Google" id="ProtNLM"/>
    </source>
</evidence>
<dbReference type="Gene3D" id="2.40.350.10">
    <property type="entry name" value="SO1590-like"/>
    <property type="match status" value="1"/>
</dbReference>
<reference evidence="2" key="1">
    <citation type="submission" date="2020-10" db="EMBL/GenBank/DDBJ databases">
        <title>Sequencing the genomes of 1000 actinobacteria strains.</title>
        <authorList>
            <person name="Klenk H.-P."/>
        </authorList>
    </citation>
    <scope>NUCLEOTIDE SEQUENCE</scope>
    <source>
        <strain evidence="2">DSM 45354</strain>
    </source>
</reference>
<gene>
    <name evidence="2" type="ORF">HEB94_009601</name>
</gene>